<evidence type="ECO:0000313" key="1">
    <source>
        <dbReference type="EMBL" id="BCG46988.1"/>
    </source>
</evidence>
<name>A0A6S6M083_9BACT</name>
<dbReference type="Proteomes" id="UP000515472">
    <property type="component" value="Chromosome"/>
</dbReference>
<protein>
    <submittedName>
        <fullName evidence="1">Uncharacterized protein</fullName>
    </submittedName>
</protein>
<proteinExistence type="predicted"/>
<dbReference type="EMBL" id="AP023213">
    <property type="protein sequence ID" value="BCG46988.1"/>
    <property type="molecule type" value="Genomic_DNA"/>
</dbReference>
<dbReference type="KEGG" id="gbn:GEOBRER4_17380"/>
<reference evidence="1 2" key="1">
    <citation type="submission" date="2020-06" db="EMBL/GenBank/DDBJ databases">
        <title>Interaction of electrochemicaly active bacteria, Geobacter bremensis R4 on different carbon anode.</title>
        <authorList>
            <person name="Meng L."/>
            <person name="Yoshida N."/>
        </authorList>
    </citation>
    <scope>NUCLEOTIDE SEQUENCE [LARGE SCALE GENOMIC DNA]</scope>
    <source>
        <strain evidence="1 2">R4</strain>
    </source>
</reference>
<organism evidence="1 2">
    <name type="scientific">Citrifermentans bremense</name>
    <dbReference type="NCBI Taxonomy" id="60035"/>
    <lineage>
        <taxon>Bacteria</taxon>
        <taxon>Pseudomonadati</taxon>
        <taxon>Thermodesulfobacteriota</taxon>
        <taxon>Desulfuromonadia</taxon>
        <taxon>Geobacterales</taxon>
        <taxon>Geobacteraceae</taxon>
        <taxon>Citrifermentans</taxon>
    </lineage>
</organism>
<keyword evidence="2" id="KW-1185">Reference proteome</keyword>
<sequence length="174" mass="19483">MIHFFLLFLLGIASYVQAGQLPKLLIERDQSFKAISGLNIPNLDEICEDFEYPNGVTPQAFRHDLNGDKAYEILIQSYRTLCGTGGCEYILIDGKSKRKIGNFMGSSLAVQQKKEGQQFPDIKTYAYMGSGEGILETFTYSNGKYRSESLVNLSARESVNYLKKQEIVPTATSK</sequence>
<gene>
    <name evidence="1" type="ORF">GEOBRER4_n1808</name>
</gene>
<dbReference type="RefSeq" id="WP_185245077.1">
    <property type="nucleotide sequence ID" value="NZ_AP023213.1"/>
</dbReference>
<accession>A0A6S6M083</accession>
<evidence type="ECO:0000313" key="2">
    <source>
        <dbReference type="Proteomes" id="UP000515472"/>
    </source>
</evidence>
<dbReference type="AlphaFoldDB" id="A0A6S6M083"/>